<dbReference type="InterPro" id="IPR010662">
    <property type="entry name" value="RBBP9/YdeN"/>
</dbReference>
<dbReference type="Pfam" id="PF06821">
    <property type="entry name" value="Ser_hydrolase"/>
    <property type="match status" value="1"/>
</dbReference>
<dbReference type="GO" id="GO:0016787">
    <property type="term" value="F:hydrolase activity"/>
    <property type="evidence" value="ECO:0007669"/>
    <property type="project" value="InterPro"/>
</dbReference>
<dbReference type="Gene3D" id="3.40.50.1820">
    <property type="entry name" value="alpha/beta hydrolase"/>
    <property type="match status" value="1"/>
</dbReference>
<dbReference type="OrthoDB" id="2369073at2759"/>
<dbReference type="EMBL" id="AZIL01002286">
    <property type="protein sequence ID" value="EWM22025.1"/>
    <property type="molecule type" value="Genomic_DNA"/>
</dbReference>
<sequence>MSRKSTLLPFYIVLLIARRLLAFSSAPKMALSTRRLVIVPGNGGGEVTRANWYGWAQRALADLPGIEEVQLENMPDPYTARESVWLPFMKDRLKCDASTVVIGHSSGAEAAMRFAESHRVAGLVLVSACVTDLGDANERASGYYNRPWRWTEIKANAGFVLQFGSADDPFIPWEEQQAVHEGIGSTLFAYKSEGHFMTPTFPRLREALRAQLLADGTASPAHVETSA</sequence>
<feature type="signal peptide" evidence="1">
    <location>
        <begin position="1"/>
        <end position="22"/>
    </location>
</feature>
<accession>W7T4U6</accession>
<dbReference type="AlphaFoldDB" id="W7T4U6"/>
<dbReference type="InterPro" id="IPR029058">
    <property type="entry name" value="AB_hydrolase_fold"/>
</dbReference>
<keyword evidence="3" id="KW-1185">Reference proteome</keyword>
<gene>
    <name evidence="2" type="ORF">Naga_100881g3</name>
</gene>
<dbReference type="Proteomes" id="UP000019335">
    <property type="component" value="Unassembled WGS sequence"/>
</dbReference>
<dbReference type="SUPFAM" id="SSF53474">
    <property type="entry name" value="alpha/beta-Hydrolases"/>
    <property type="match status" value="1"/>
</dbReference>
<comment type="caution">
    <text evidence="2">The sequence shown here is derived from an EMBL/GenBank/DDBJ whole genome shotgun (WGS) entry which is preliminary data.</text>
</comment>
<evidence type="ECO:0000256" key="1">
    <source>
        <dbReference type="SAM" id="SignalP"/>
    </source>
</evidence>
<evidence type="ECO:0000313" key="2">
    <source>
        <dbReference type="EMBL" id="EWM22025.1"/>
    </source>
</evidence>
<name>W7T4U6_9STRA</name>
<keyword evidence="1" id="KW-0732">Signal</keyword>
<reference evidence="2 3" key="1">
    <citation type="journal article" date="2014" name="Mol. Plant">
        <title>Chromosome Scale Genome Assembly and Transcriptome Profiling of Nannochloropsis gaditana in Nitrogen Depletion.</title>
        <authorList>
            <person name="Corteggiani Carpinelli E."/>
            <person name="Telatin A."/>
            <person name="Vitulo N."/>
            <person name="Forcato C."/>
            <person name="D'Angelo M."/>
            <person name="Schiavon R."/>
            <person name="Vezzi A."/>
            <person name="Giacometti G.M."/>
            <person name="Morosinotto T."/>
            <person name="Valle G."/>
        </authorList>
    </citation>
    <scope>NUCLEOTIDE SEQUENCE [LARGE SCALE GENOMIC DNA]</scope>
    <source>
        <strain evidence="2 3">B-31</strain>
    </source>
</reference>
<evidence type="ECO:0000313" key="3">
    <source>
        <dbReference type="Proteomes" id="UP000019335"/>
    </source>
</evidence>
<proteinExistence type="predicted"/>
<feature type="chain" id="PRO_5004900541" evidence="1">
    <location>
        <begin position="23"/>
        <end position="227"/>
    </location>
</feature>
<dbReference type="PANTHER" id="PTHR15394">
    <property type="entry name" value="SERINE HYDROLASE RBBP9"/>
    <property type="match status" value="1"/>
</dbReference>
<protein>
    <submittedName>
        <fullName evidence="2">Retinoblastoma binding protein 9</fullName>
    </submittedName>
</protein>
<dbReference type="PANTHER" id="PTHR15394:SF3">
    <property type="entry name" value="SERINE HYDROLASE RBBP9"/>
    <property type="match status" value="1"/>
</dbReference>
<organism evidence="2 3">
    <name type="scientific">Nannochloropsis gaditana</name>
    <dbReference type="NCBI Taxonomy" id="72520"/>
    <lineage>
        <taxon>Eukaryota</taxon>
        <taxon>Sar</taxon>
        <taxon>Stramenopiles</taxon>
        <taxon>Ochrophyta</taxon>
        <taxon>Eustigmatophyceae</taxon>
        <taxon>Eustigmatales</taxon>
        <taxon>Monodopsidaceae</taxon>
        <taxon>Nannochloropsis</taxon>
    </lineage>
</organism>